<dbReference type="Gramene" id="ERM96677">
    <property type="protein sequence ID" value="ERM96677"/>
    <property type="gene ID" value="AMTR_s00001p00272700"/>
</dbReference>
<dbReference type="EMBL" id="KI397142">
    <property type="protein sequence ID" value="ERM96677.1"/>
    <property type="molecule type" value="Genomic_DNA"/>
</dbReference>
<reference evidence="2" key="1">
    <citation type="journal article" date="2013" name="Science">
        <title>The Amborella genome and the evolution of flowering plants.</title>
        <authorList>
            <consortium name="Amborella Genome Project"/>
        </authorList>
    </citation>
    <scope>NUCLEOTIDE SEQUENCE [LARGE SCALE GENOMIC DNA]</scope>
</reference>
<keyword evidence="2" id="KW-1185">Reference proteome</keyword>
<sequence length="103" mass="11735">LAVDEAKEAVGTEAKVVGAGAEEVPLVDPVPVRVISKAVLDAVDERKILWRRYLYLKQQLIYLTMLTSYKSKHLAITRQSIIPMILSYTHVDAEALLYYDRRF</sequence>
<evidence type="ECO:0000313" key="1">
    <source>
        <dbReference type="EMBL" id="ERM96677.1"/>
    </source>
</evidence>
<protein>
    <submittedName>
        <fullName evidence="1">Uncharacterized protein</fullName>
    </submittedName>
</protein>
<dbReference type="AlphaFoldDB" id="W1NLJ3"/>
<name>W1NLJ3_AMBTC</name>
<evidence type="ECO:0000313" key="2">
    <source>
        <dbReference type="Proteomes" id="UP000017836"/>
    </source>
</evidence>
<proteinExistence type="predicted"/>
<dbReference type="HOGENOM" id="CLU_2270588_0_0_1"/>
<gene>
    <name evidence="1" type="ORF">AMTR_s00001p00272700</name>
</gene>
<organism evidence="1 2">
    <name type="scientific">Amborella trichopoda</name>
    <dbReference type="NCBI Taxonomy" id="13333"/>
    <lineage>
        <taxon>Eukaryota</taxon>
        <taxon>Viridiplantae</taxon>
        <taxon>Streptophyta</taxon>
        <taxon>Embryophyta</taxon>
        <taxon>Tracheophyta</taxon>
        <taxon>Spermatophyta</taxon>
        <taxon>Magnoliopsida</taxon>
        <taxon>Amborellales</taxon>
        <taxon>Amborellaceae</taxon>
        <taxon>Amborella</taxon>
    </lineage>
</organism>
<feature type="non-terminal residue" evidence="1">
    <location>
        <position position="1"/>
    </location>
</feature>
<accession>W1NLJ3</accession>
<dbReference type="Proteomes" id="UP000017836">
    <property type="component" value="Unassembled WGS sequence"/>
</dbReference>